<dbReference type="EMBL" id="KB097379">
    <property type="protein sequence ID" value="ESN97396.1"/>
    <property type="molecule type" value="Genomic_DNA"/>
</dbReference>
<organism evidence="2 3">
    <name type="scientific">Helobdella robusta</name>
    <name type="common">Californian leech</name>
    <dbReference type="NCBI Taxonomy" id="6412"/>
    <lineage>
        <taxon>Eukaryota</taxon>
        <taxon>Metazoa</taxon>
        <taxon>Spiralia</taxon>
        <taxon>Lophotrochozoa</taxon>
        <taxon>Annelida</taxon>
        <taxon>Clitellata</taxon>
        <taxon>Hirudinea</taxon>
        <taxon>Rhynchobdellida</taxon>
        <taxon>Glossiphoniidae</taxon>
        <taxon>Helobdella</taxon>
    </lineage>
</organism>
<accession>T1FCW6</accession>
<dbReference type="AlphaFoldDB" id="T1FCW6"/>
<name>T1FCW6_HELRO</name>
<dbReference type="EMBL" id="AMQM01006317">
    <property type="status" value="NOT_ANNOTATED_CDS"/>
    <property type="molecule type" value="Genomic_DNA"/>
</dbReference>
<reference evidence="1 3" key="2">
    <citation type="journal article" date="2013" name="Nature">
        <title>Insights into bilaterian evolution from three spiralian genomes.</title>
        <authorList>
            <person name="Simakov O."/>
            <person name="Marletaz F."/>
            <person name="Cho S.J."/>
            <person name="Edsinger-Gonzales E."/>
            <person name="Havlak P."/>
            <person name="Hellsten U."/>
            <person name="Kuo D.H."/>
            <person name="Larsson T."/>
            <person name="Lv J."/>
            <person name="Arendt D."/>
            <person name="Savage R."/>
            <person name="Osoegawa K."/>
            <person name="de Jong P."/>
            <person name="Grimwood J."/>
            <person name="Chapman J.A."/>
            <person name="Shapiro H."/>
            <person name="Aerts A."/>
            <person name="Otillar R.P."/>
            <person name="Terry A.Y."/>
            <person name="Boore J.L."/>
            <person name="Grigoriev I.V."/>
            <person name="Lindberg D.R."/>
            <person name="Seaver E.C."/>
            <person name="Weisblat D.A."/>
            <person name="Putnam N.H."/>
            <person name="Rokhsar D.S."/>
        </authorList>
    </citation>
    <scope>NUCLEOTIDE SEQUENCE</scope>
</reference>
<dbReference type="HOGENOM" id="CLU_1379493_0_0_1"/>
<dbReference type="Proteomes" id="UP000015101">
    <property type="component" value="Unassembled WGS sequence"/>
</dbReference>
<dbReference type="InParanoid" id="T1FCW6"/>
<evidence type="ECO:0000313" key="1">
    <source>
        <dbReference type="EMBL" id="ESN97396.1"/>
    </source>
</evidence>
<protein>
    <submittedName>
        <fullName evidence="1 2">Uncharacterized protein</fullName>
    </submittedName>
</protein>
<dbReference type="GeneID" id="20206665"/>
<reference evidence="2" key="3">
    <citation type="submission" date="2015-06" db="UniProtKB">
        <authorList>
            <consortium name="EnsemblMetazoa"/>
        </authorList>
    </citation>
    <scope>IDENTIFICATION</scope>
</reference>
<dbReference type="RefSeq" id="XP_009024568.1">
    <property type="nucleotide sequence ID" value="XM_009026320.1"/>
</dbReference>
<proteinExistence type="predicted"/>
<dbReference type="KEGG" id="hro:HELRODRAFT_178187"/>
<dbReference type="EnsemblMetazoa" id="HelroT178187">
    <property type="protein sequence ID" value="HelroP178187"/>
    <property type="gene ID" value="HelroG178187"/>
</dbReference>
<evidence type="ECO:0000313" key="3">
    <source>
        <dbReference type="Proteomes" id="UP000015101"/>
    </source>
</evidence>
<sequence>MSEVKNVEVDPQVDVIDKEFLIKLMLSKSKNVFVKAQENSKSEIWKNFSRIYFKNVATSFICCNKCEAKCVLKQDRNTEINELDSYIAEETPHVDAVYYWSSHIKYFKLREVSFFLFSIPVSSVSSERGSTGHCINNSRHRNLYHYGDAPSMFLLLNDKSVNIDSIISNLMKKEIYALFKLNFRKSLITIWKLQVEMM</sequence>
<dbReference type="CTD" id="20206665"/>
<keyword evidence="3" id="KW-1185">Reference proteome</keyword>
<reference evidence="3" key="1">
    <citation type="submission" date="2012-12" db="EMBL/GenBank/DDBJ databases">
        <authorList>
            <person name="Hellsten U."/>
            <person name="Grimwood J."/>
            <person name="Chapman J.A."/>
            <person name="Shapiro H."/>
            <person name="Aerts A."/>
            <person name="Otillar R.P."/>
            <person name="Terry A.Y."/>
            <person name="Boore J.L."/>
            <person name="Simakov O."/>
            <person name="Marletaz F."/>
            <person name="Cho S.-J."/>
            <person name="Edsinger-Gonzales E."/>
            <person name="Havlak P."/>
            <person name="Kuo D.-H."/>
            <person name="Larsson T."/>
            <person name="Lv J."/>
            <person name="Arendt D."/>
            <person name="Savage R."/>
            <person name="Osoegawa K."/>
            <person name="de Jong P."/>
            <person name="Lindberg D.R."/>
            <person name="Seaver E.C."/>
            <person name="Weisblat D.A."/>
            <person name="Putnam N.H."/>
            <person name="Grigoriev I.V."/>
            <person name="Rokhsar D.S."/>
        </authorList>
    </citation>
    <scope>NUCLEOTIDE SEQUENCE</scope>
</reference>
<evidence type="ECO:0000313" key="2">
    <source>
        <dbReference type="EnsemblMetazoa" id="HelroP178187"/>
    </source>
</evidence>
<gene>
    <name evidence="2" type="primary">20206665</name>
    <name evidence="1" type="ORF">HELRODRAFT_178187</name>
</gene>